<organism evidence="1 2">
    <name type="scientific">Romanomermis culicivorax</name>
    <name type="common">Nematode worm</name>
    <dbReference type="NCBI Taxonomy" id="13658"/>
    <lineage>
        <taxon>Eukaryota</taxon>
        <taxon>Metazoa</taxon>
        <taxon>Ecdysozoa</taxon>
        <taxon>Nematoda</taxon>
        <taxon>Enoplea</taxon>
        <taxon>Dorylaimia</taxon>
        <taxon>Mermithida</taxon>
        <taxon>Mermithoidea</taxon>
        <taxon>Mermithidae</taxon>
        <taxon>Romanomermis</taxon>
    </lineage>
</organism>
<name>A0A915KXZ6_ROMCU</name>
<protein>
    <submittedName>
        <fullName evidence="2">Uncharacterized protein</fullName>
    </submittedName>
</protein>
<accession>A0A915KXZ6</accession>
<evidence type="ECO:0000313" key="2">
    <source>
        <dbReference type="WBParaSite" id="nRc.2.0.1.t43050-RA"/>
    </source>
</evidence>
<dbReference type="AlphaFoldDB" id="A0A915KXZ6"/>
<reference evidence="2" key="1">
    <citation type="submission" date="2022-11" db="UniProtKB">
        <authorList>
            <consortium name="WormBaseParasite"/>
        </authorList>
    </citation>
    <scope>IDENTIFICATION</scope>
</reference>
<evidence type="ECO:0000313" key="1">
    <source>
        <dbReference type="Proteomes" id="UP000887565"/>
    </source>
</evidence>
<keyword evidence="1" id="KW-1185">Reference proteome</keyword>
<proteinExistence type="predicted"/>
<sequence length="74" mass="8450">MVKNPITDRMMPVLIVDTKSEKYANLYEEYQTCKLAVPTQNDVEKALEMEAFGENSNSENLPHIDAEFVISKAR</sequence>
<dbReference type="WBParaSite" id="nRc.2.0.1.t43050-RA">
    <property type="protein sequence ID" value="nRc.2.0.1.t43050-RA"/>
    <property type="gene ID" value="nRc.2.0.1.g43050"/>
</dbReference>
<dbReference type="Proteomes" id="UP000887565">
    <property type="component" value="Unplaced"/>
</dbReference>